<keyword evidence="1" id="KW-1133">Transmembrane helix</keyword>
<gene>
    <name evidence="2" type="ORF">LCGC14_3120760</name>
</gene>
<keyword evidence="1" id="KW-0472">Membrane</keyword>
<evidence type="ECO:0000313" key="2">
    <source>
        <dbReference type="EMBL" id="KKK50862.1"/>
    </source>
</evidence>
<protein>
    <submittedName>
        <fullName evidence="2">Uncharacterized protein</fullName>
    </submittedName>
</protein>
<feature type="transmembrane region" description="Helical" evidence="1">
    <location>
        <begin position="9"/>
        <end position="25"/>
    </location>
</feature>
<accession>A0A0F8W2E7</accession>
<feature type="transmembrane region" description="Helical" evidence="1">
    <location>
        <begin position="45"/>
        <end position="64"/>
    </location>
</feature>
<evidence type="ECO:0000256" key="1">
    <source>
        <dbReference type="SAM" id="Phobius"/>
    </source>
</evidence>
<reference evidence="2" key="1">
    <citation type="journal article" date="2015" name="Nature">
        <title>Complex archaea that bridge the gap between prokaryotes and eukaryotes.</title>
        <authorList>
            <person name="Spang A."/>
            <person name="Saw J.H."/>
            <person name="Jorgensen S.L."/>
            <person name="Zaremba-Niedzwiedzka K."/>
            <person name="Martijn J."/>
            <person name="Lind A.E."/>
            <person name="van Eijk R."/>
            <person name="Schleper C."/>
            <person name="Guy L."/>
            <person name="Ettema T.J."/>
        </authorList>
    </citation>
    <scope>NUCLEOTIDE SEQUENCE</scope>
</reference>
<name>A0A0F8W2E7_9ZZZZ</name>
<comment type="caution">
    <text evidence="2">The sequence shown here is derived from an EMBL/GenBank/DDBJ whole genome shotgun (WGS) entry which is preliminary data.</text>
</comment>
<proteinExistence type="predicted"/>
<feature type="non-terminal residue" evidence="2">
    <location>
        <position position="1"/>
    </location>
</feature>
<dbReference type="AlphaFoldDB" id="A0A0F8W2E7"/>
<organism evidence="2">
    <name type="scientific">marine sediment metagenome</name>
    <dbReference type="NCBI Taxonomy" id="412755"/>
    <lineage>
        <taxon>unclassified sequences</taxon>
        <taxon>metagenomes</taxon>
        <taxon>ecological metagenomes</taxon>
    </lineage>
</organism>
<keyword evidence="1" id="KW-0812">Transmembrane</keyword>
<sequence>EKPFYMSKGVWGAVIVVIVTVLTMLGRKGEAEVIEEQSGAISDTIIQLVTIAAGALALWGRLAAKTKVTK</sequence>
<dbReference type="EMBL" id="LAZR01067803">
    <property type="protein sequence ID" value="KKK50862.1"/>
    <property type="molecule type" value="Genomic_DNA"/>
</dbReference>